<dbReference type="Proteomes" id="UP000772181">
    <property type="component" value="Unassembled WGS sequence"/>
</dbReference>
<dbReference type="CDD" id="cd12870">
    <property type="entry name" value="MqsA"/>
    <property type="match status" value="1"/>
</dbReference>
<name>A0A933LRU7_UNCTE</name>
<sequence length="79" mass="8787">MVCDICGKEGARVRHSTRSYGKGDTLLVIENIPVIHCPSCGESYLTADTLHEIERIKLHRTSFAQERHVAVAKFAVASY</sequence>
<accession>A0A933LRU7</accession>
<dbReference type="Gene3D" id="3.10.20.860">
    <property type="match status" value="1"/>
</dbReference>
<comment type="caution">
    <text evidence="1">The sequence shown here is derived from an EMBL/GenBank/DDBJ whole genome shotgun (WGS) entry which is preliminary data.</text>
</comment>
<dbReference type="InterPro" id="IPR022453">
    <property type="entry name" value="Znf_MqsA-type"/>
</dbReference>
<dbReference type="NCBIfam" id="TIGR03831">
    <property type="entry name" value="YgiT_finger"/>
    <property type="match status" value="1"/>
</dbReference>
<protein>
    <submittedName>
        <fullName evidence="1">Type II toxin-antitoxin system MqsA family antitoxin</fullName>
    </submittedName>
</protein>
<dbReference type="EMBL" id="JACQWF010000434">
    <property type="protein sequence ID" value="MBI4596702.1"/>
    <property type="molecule type" value="Genomic_DNA"/>
</dbReference>
<gene>
    <name evidence="1" type="ORF">HY730_10080</name>
</gene>
<evidence type="ECO:0000313" key="2">
    <source>
        <dbReference type="Proteomes" id="UP000772181"/>
    </source>
</evidence>
<proteinExistence type="predicted"/>
<organism evidence="1 2">
    <name type="scientific">Tectimicrobiota bacterium</name>
    <dbReference type="NCBI Taxonomy" id="2528274"/>
    <lineage>
        <taxon>Bacteria</taxon>
        <taxon>Pseudomonadati</taxon>
        <taxon>Nitrospinota/Tectimicrobiota group</taxon>
        <taxon>Candidatus Tectimicrobiota</taxon>
    </lineage>
</organism>
<evidence type="ECO:0000313" key="1">
    <source>
        <dbReference type="EMBL" id="MBI4596702.1"/>
    </source>
</evidence>
<reference evidence="1" key="1">
    <citation type="submission" date="2020-07" db="EMBL/GenBank/DDBJ databases">
        <title>Huge and variable diversity of episymbiotic CPR bacteria and DPANN archaea in groundwater ecosystems.</title>
        <authorList>
            <person name="He C.Y."/>
            <person name="Keren R."/>
            <person name="Whittaker M."/>
            <person name="Farag I.F."/>
            <person name="Doudna J."/>
            <person name="Cate J.H.D."/>
            <person name="Banfield J.F."/>
        </authorList>
    </citation>
    <scope>NUCLEOTIDE SEQUENCE</scope>
    <source>
        <strain evidence="1">NC_groundwater_1482_Ag_S-0.65um_47_24</strain>
    </source>
</reference>
<dbReference type="AlphaFoldDB" id="A0A933LRU7"/>